<evidence type="ECO:0000259" key="3">
    <source>
        <dbReference type="PROSITE" id="PS51462"/>
    </source>
</evidence>
<dbReference type="InterPro" id="IPR015797">
    <property type="entry name" value="NUDIX_hydrolase-like_dom_sf"/>
</dbReference>
<dbReference type="PROSITE" id="PS00893">
    <property type="entry name" value="NUDIX_BOX"/>
    <property type="match status" value="1"/>
</dbReference>
<name>A0A0F5VG01_9GAMM</name>
<sequence length="205" mass="23343">MSDWLTWAKQLQAIAQAGKAYSHDPYDLERFDQIADISYQMFAQISGQPLSKVHHLFIPEEGYPTPKVDLRAGVIRDNKILLVKEREDGKWTLPGGWADVCETPSQGIVREVLEESGLVVSQPKLIAIKDRAVHPYQPDYPYHVYKLFFLCHLVSGEPKENIEISAIDFFARDTIPPLSQSRVLAEDIVMMFEHVENPNLPVQVD</sequence>
<comment type="cofactor">
    <cofactor evidence="1">
        <name>Mg(2+)</name>
        <dbReference type="ChEBI" id="CHEBI:18420"/>
    </cofactor>
</comment>
<evidence type="ECO:0000256" key="1">
    <source>
        <dbReference type="ARBA" id="ARBA00001946"/>
    </source>
</evidence>
<dbReference type="CDD" id="cd04672">
    <property type="entry name" value="NUDIX_CDP-Chase_like"/>
    <property type="match status" value="1"/>
</dbReference>
<dbReference type="Gene3D" id="3.90.79.10">
    <property type="entry name" value="Nucleoside Triphosphate Pyrophosphohydrolase"/>
    <property type="match status" value="1"/>
</dbReference>
<dbReference type="OrthoDB" id="9804442at2"/>
<dbReference type="PANTHER" id="PTHR43046:SF16">
    <property type="entry name" value="ADP-RIBOSE PYROPHOSPHATASE YJHB-RELATED"/>
    <property type="match status" value="1"/>
</dbReference>
<reference evidence="4 5" key="1">
    <citation type="submission" date="2014-12" db="EMBL/GenBank/DDBJ databases">
        <title>Mercury Reductase activity and rhizosphere competence traits in the genome of root associated Photobacterium halotolerans MELD1.</title>
        <authorList>
            <person name="Mathew D.C."/>
            <person name="Huang C.-C."/>
        </authorList>
    </citation>
    <scope>NUCLEOTIDE SEQUENCE [LARGE SCALE GENOMIC DNA]</scope>
    <source>
        <strain evidence="4 5">MELD1</strain>
    </source>
</reference>
<feature type="domain" description="Nudix hydrolase" evidence="3">
    <location>
        <begin position="65"/>
        <end position="192"/>
    </location>
</feature>
<dbReference type="Proteomes" id="UP000033633">
    <property type="component" value="Unassembled WGS sequence"/>
</dbReference>
<evidence type="ECO:0000313" key="4">
    <source>
        <dbReference type="EMBL" id="KKD00998.1"/>
    </source>
</evidence>
<dbReference type="Gene3D" id="6.10.250.1120">
    <property type="match status" value="1"/>
</dbReference>
<proteinExistence type="predicted"/>
<dbReference type="EMBL" id="JWYV01000002">
    <property type="protein sequence ID" value="KKD00998.1"/>
    <property type="molecule type" value="Genomic_DNA"/>
</dbReference>
<dbReference type="GO" id="GO:0016787">
    <property type="term" value="F:hydrolase activity"/>
    <property type="evidence" value="ECO:0007669"/>
    <property type="project" value="UniProtKB-KW"/>
</dbReference>
<organism evidence="4 5">
    <name type="scientific">Photobacterium halotolerans</name>
    <dbReference type="NCBI Taxonomy" id="265726"/>
    <lineage>
        <taxon>Bacteria</taxon>
        <taxon>Pseudomonadati</taxon>
        <taxon>Pseudomonadota</taxon>
        <taxon>Gammaproteobacteria</taxon>
        <taxon>Vibrionales</taxon>
        <taxon>Vibrionaceae</taxon>
        <taxon>Photobacterium</taxon>
    </lineage>
</organism>
<gene>
    <name evidence="4" type="ORF">KY46_04260</name>
</gene>
<dbReference type="InterPro" id="IPR000086">
    <property type="entry name" value="NUDIX_hydrolase_dom"/>
</dbReference>
<dbReference type="InterPro" id="IPR059176">
    <property type="entry name" value="UDP-X_N"/>
</dbReference>
<dbReference type="PANTHER" id="PTHR43046">
    <property type="entry name" value="GDP-MANNOSE MANNOSYL HYDROLASE"/>
    <property type="match status" value="1"/>
</dbReference>
<comment type="caution">
    <text evidence="4">The sequence shown here is derived from an EMBL/GenBank/DDBJ whole genome shotgun (WGS) entry which is preliminary data.</text>
</comment>
<dbReference type="STRING" id="265726.KY46_04260"/>
<dbReference type="Pfam" id="PF12535">
    <property type="entry name" value="Nudix_N"/>
    <property type="match status" value="1"/>
</dbReference>
<keyword evidence="2" id="KW-0378">Hydrolase</keyword>
<dbReference type="PATRIC" id="fig|265726.11.peg.2212"/>
<dbReference type="Pfam" id="PF00293">
    <property type="entry name" value="NUDIX"/>
    <property type="match status" value="1"/>
</dbReference>
<dbReference type="InterPro" id="IPR020084">
    <property type="entry name" value="NUDIX_hydrolase_CS"/>
</dbReference>
<evidence type="ECO:0000313" key="5">
    <source>
        <dbReference type="Proteomes" id="UP000033633"/>
    </source>
</evidence>
<evidence type="ECO:0000256" key="2">
    <source>
        <dbReference type="ARBA" id="ARBA00022801"/>
    </source>
</evidence>
<dbReference type="SUPFAM" id="SSF55811">
    <property type="entry name" value="Nudix"/>
    <property type="match status" value="1"/>
</dbReference>
<accession>A0A0F5VG01</accession>
<dbReference type="RefSeq" id="WP_046219368.1">
    <property type="nucleotide sequence ID" value="NZ_JWYV01000002.1"/>
</dbReference>
<dbReference type="AlphaFoldDB" id="A0A0F5VG01"/>
<keyword evidence="5" id="KW-1185">Reference proteome</keyword>
<protein>
    <submittedName>
        <fullName evidence="4">ADP-ribose pyrophosphatase</fullName>
    </submittedName>
</protein>
<dbReference type="PROSITE" id="PS51462">
    <property type="entry name" value="NUDIX"/>
    <property type="match status" value="1"/>
</dbReference>